<evidence type="ECO:0008006" key="6">
    <source>
        <dbReference type="Google" id="ProtNLM"/>
    </source>
</evidence>
<dbReference type="PANTHER" id="PTHR15462">
    <property type="entry name" value="SERINE PROTEASE"/>
    <property type="match status" value="1"/>
</dbReference>
<sequence>MRTPPHRPCGHQGSTRRIFRRAIGATVAVSAAVVAMVTPAAAANAAPHSPLSTSGGAAGPDSITAHAGATTAQERNRINAYWTPERMRLAGALVPETTRVPEDDTTPDDPRPLPANTPDSGAVWAHGGAVEKNVGRLFFTFSDGYDGSCTATVVTGANRSTVITAAHCLRGVGSPSVDGTWYHNFYFAPGYRNGTKPLGGFSVRTMATSSRWDADPDTTESSDVAAAGYDTGLLVANPAAGGQLIADVTGSQRIGFGQPVGDEFVHAFGYPNYGLNAPGDKYVGSRMIHCAGTSHPGSKVPLLWGETCDMSAGSSGGPHLARFDTRTGIGTVVGVTTTDEELAGGQTPTLYATRLGDSAHRLYDWAQSCEGLL</sequence>
<reference evidence="4 5" key="1">
    <citation type="submission" date="2019-07" db="EMBL/GenBank/DDBJ databases">
        <title>Draft genome for Streptomyces benahoarensis MZ03-48.</title>
        <authorList>
            <person name="Gonzalez-Pimentel J.L."/>
        </authorList>
    </citation>
    <scope>NUCLEOTIDE SEQUENCE [LARGE SCALE GENOMIC DNA]</scope>
    <source>
        <strain evidence="4 5">MZ03-48</strain>
    </source>
</reference>
<dbReference type="GO" id="GO:0004252">
    <property type="term" value="F:serine-type endopeptidase activity"/>
    <property type="evidence" value="ECO:0007669"/>
    <property type="project" value="InterPro"/>
</dbReference>
<dbReference type="OrthoDB" id="5121599at2"/>
<dbReference type="GO" id="GO:0006508">
    <property type="term" value="P:proteolysis"/>
    <property type="evidence" value="ECO:0007669"/>
    <property type="project" value="InterPro"/>
</dbReference>
<dbReference type="InterPro" id="IPR018114">
    <property type="entry name" value="TRYPSIN_HIS"/>
</dbReference>
<dbReference type="EMBL" id="VKLS01000401">
    <property type="protein sequence ID" value="TSB33419.1"/>
    <property type="molecule type" value="Genomic_DNA"/>
</dbReference>
<gene>
    <name evidence="4" type="ORF">FNZ23_23670</name>
</gene>
<evidence type="ECO:0000256" key="3">
    <source>
        <dbReference type="SAM" id="SignalP"/>
    </source>
</evidence>
<evidence type="ECO:0000313" key="5">
    <source>
        <dbReference type="Proteomes" id="UP000320888"/>
    </source>
</evidence>
<dbReference type="InterPro" id="IPR043504">
    <property type="entry name" value="Peptidase_S1_PA_chymotrypsin"/>
</dbReference>
<feature type="region of interest" description="Disordered" evidence="2">
    <location>
        <begin position="44"/>
        <end position="72"/>
    </location>
</feature>
<comment type="caution">
    <text evidence="4">The sequence shown here is derived from an EMBL/GenBank/DDBJ whole genome shotgun (WGS) entry which is preliminary data.</text>
</comment>
<dbReference type="PROSITE" id="PS00134">
    <property type="entry name" value="TRYPSIN_HIS"/>
    <property type="match status" value="1"/>
</dbReference>
<dbReference type="InterPro" id="IPR050966">
    <property type="entry name" value="Glutamyl_endopeptidase"/>
</dbReference>
<dbReference type="Gene3D" id="2.40.10.10">
    <property type="entry name" value="Trypsin-like serine proteases"/>
    <property type="match status" value="2"/>
</dbReference>
<dbReference type="RefSeq" id="WP_143944253.1">
    <property type="nucleotide sequence ID" value="NZ_VKLS01000401.1"/>
</dbReference>
<protein>
    <recommendedName>
        <fullName evidence="6">Peptidase S1 domain-containing protein</fullName>
    </recommendedName>
</protein>
<proteinExistence type="predicted"/>
<feature type="chain" id="PRO_5021762172" description="Peptidase S1 domain-containing protein" evidence="3">
    <location>
        <begin position="43"/>
        <end position="373"/>
    </location>
</feature>
<dbReference type="InterPro" id="IPR006311">
    <property type="entry name" value="TAT_signal"/>
</dbReference>
<keyword evidence="5" id="KW-1185">Reference proteome</keyword>
<dbReference type="AlphaFoldDB" id="A0A553YW60"/>
<dbReference type="Proteomes" id="UP000320888">
    <property type="component" value="Unassembled WGS sequence"/>
</dbReference>
<feature type="signal peptide" evidence="3">
    <location>
        <begin position="1"/>
        <end position="42"/>
    </location>
</feature>
<organism evidence="4 5">
    <name type="scientific">Streptomyces benahoarensis</name>
    <dbReference type="NCBI Taxonomy" id="2595054"/>
    <lineage>
        <taxon>Bacteria</taxon>
        <taxon>Bacillati</taxon>
        <taxon>Actinomycetota</taxon>
        <taxon>Actinomycetes</taxon>
        <taxon>Kitasatosporales</taxon>
        <taxon>Streptomycetaceae</taxon>
        <taxon>Streptomyces</taxon>
    </lineage>
</organism>
<accession>A0A553YW60</accession>
<keyword evidence="1 3" id="KW-0732">Signal</keyword>
<dbReference type="SUPFAM" id="SSF50494">
    <property type="entry name" value="Trypsin-like serine proteases"/>
    <property type="match status" value="1"/>
</dbReference>
<name>A0A553YW60_9ACTN</name>
<evidence type="ECO:0000256" key="1">
    <source>
        <dbReference type="ARBA" id="ARBA00022729"/>
    </source>
</evidence>
<feature type="region of interest" description="Disordered" evidence="2">
    <location>
        <begin position="93"/>
        <end position="115"/>
    </location>
</feature>
<dbReference type="InterPro" id="IPR009003">
    <property type="entry name" value="Peptidase_S1_PA"/>
</dbReference>
<evidence type="ECO:0000256" key="2">
    <source>
        <dbReference type="SAM" id="MobiDB-lite"/>
    </source>
</evidence>
<dbReference type="PROSITE" id="PS51318">
    <property type="entry name" value="TAT"/>
    <property type="match status" value="1"/>
</dbReference>
<evidence type="ECO:0000313" key="4">
    <source>
        <dbReference type="EMBL" id="TSB33419.1"/>
    </source>
</evidence>